<dbReference type="AlphaFoldDB" id="A0AAE1RTR7"/>
<sequence>MSLRAGLGLWPMSLHAVPGRRPMPVGLCRLTSYKDVGLCRCPSAYVAARRARVAYVAGLALGLPLSVPDSEPVAVRRPRKAPEGAIPSPSPTRHTVTLSRRGSSWSGPPTADGFGTGTPGPSPQGYLIRQNSHASSSYPKGNFGGNQLLHGSISLSPLYPSQTIDLHVNIAAGLHRVSSGFAPLGHSSPSFGSRQYAHTRTLLEDQGRSAVHPGGIPPIASLRLTGLLAH</sequence>
<proteinExistence type="predicted"/>
<feature type="compositionally biased region" description="Polar residues" evidence="1">
    <location>
        <begin position="91"/>
        <end position="107"/>
    </location>
</feature>
<gene>
    <name evidence="2" type="ORF">RND71_023361</name>
</gene>
<reference evidence="2" key="1">
    <citation type="submission" date="2023-12" db="EMBL/GenBank/DDBJ databases">
        <title>Genome assembly of Anisodus tanguticus.</title>
        <authorList>
            <person name="Wang Y.-J."/>
        </authorList>
    </citation>
    <scope>NUCLEOTIDE SEQUENCE</scope>
    <source>
        <strain evidence="2">KB-2021</strain>
        <tissue evidence="2">Leaf</tissue>
    </source>
</reference>
<dbReference type="Proteomes" id="UP001291623">
    <property type="component" value="Unassembled WGS sequence"/>
</dbReference>
<evidence type="ECO:0000256" key="1">
    <source>
        <dbReference type="SAM" id="MobiDB-lite"/>
    </source>
</evidence>
<feature type="compositionally biased region" description="Polar residues" evidence="1">
    <location>
        <begin position="129"/>
        <end position="139"/>
    </location>
</feature>
<name>A0AAE1RTR7_9SOLA</name>
<protein>
    <submittedName>
        <fullName evidence="2">Uncharacterized protein</fullName>
    </submittedName>
</protein>
<organism evidence="2 3">
    <name type="scientific">Anisodus tanguticus</name>
    <dbReference type="NCBI Taxonomy" id="243964"/>
    <lineage>
        <taxon>Eukaryota</taxon>
        <taxon>Viridiplantae</taxon>
        <taxon>Streptophyta</taxon>
        <taxon>Embryophyta</taxon>
        <taxon>Tracheophyta</taxon>
        <taxon>Spermatophyta</taxon>
        <taxon>Magnoliopsida</taxon>
        <taxon>eudicotyledons</taxon>
        <taxon>Gunneridae</taxon>
        <taxon>Pentapetalae</taxon>
        <taxon>asterids</taxon>
        <taxon>lamiids</taxon>
        <taxon>Solanales</taxon>
        <taxon>Solanaceae</taxon>
        <taxon>Solanoideae</taxon>
        <taxon>Hyoscyameae</taxon>
        <taxon>Anisodus</taxon>
    </lineage>
</organism>
<evidence type="ECO:0000313" key="2">
    <source>
        <dbReference type="EMBL" id="KAK4357751.1"/>
    </source>
</evidence>
<comment type="caution">
    <text evidence="2">The sequence shown here is derived from an EMBL/GenBank/DDBJ whole genome shotgun (WGS) entry which is preliminary data.</text>
</comment>
<accession>A0AAE1RTR7</accession>
<dbReference type="EMBL" id="JAVYJV010000012">
    <property type="protein sequence ID" value="KAK4357751.1"/>
    <property type="molecule type" value="Genomic_DNA"/>
</dbReference>
<feature type="region of interest" description="Disordered" evidence="1">
    <location>
        <begin position="75"/>
        <end position="139"/>
    </location>
</feature>
<evidence type="ECO:0000313" key="3">
    <source>
        <dbReference type="Proteomes" id="UP001291623"/>
    </source>
</evidence>
<keyword evidence="3" id="KW-1185">Reference proteome</keyword>